<reference evidence="3 4" key="1">
    <citation type="submission" date="2023-08" db="EMBL/GenBank/DDBJ databases">
        <authorList>
            <person name="Girao M."/>
            <person name="Carvalho M.F."/>
        </authorList>
    </citation>
    <scope>NUCLEOTIDE SEQUENCE [LARGE SCALE GENOMIC DNA]</scope>
    <source>
        <strain evidence="3 4">CT-R113</strain>
    </source>
</reference>
<accession>A0ABU7K662</accession>
<feature type="domain" description="Smf/DprA SLOG" evidence="2">
    <location>
        <begin position="100"/>
        <end position="314"/>
    </location>
</feature>
<evidence type="ECO:0000259" key="2">
    <source>
        <dbReference type="Pfam" id="PF02481"/>
    </source>
</evidence>
<dbReference type="Proteomes" id="UP001356095">
    <property type="component" value="Unassembled WGS sequence"/>
</dbReference>
<evidence type="ECO:0000313" key="3">
    <source>
        <dbReference type="EMBL" id="MEE2037740.1"/>
    </source>
</evidence>
<comment type="similarity">
    <text evidence="1">Belongs to the DprA/Smf family.</text>
</comment>
<proteinExistence type="inferred from homology"/>
<dbReference type="PANTHER" id="PTHR43022">
    <property type="entry name" value="PROTEIN SMF"/>
    <property type="match status" value="1"/>
</dbReference>
<protein>
    <submittedName>
        <fullName evidence="3">DNA-processing protein DprA</fullName>
    </submittedName>
</protein>
<dbReference type="InterPro" id="IPR003488">
    <property type="entry name" value="DprA"/>
</dbReference>
<dbReference type="SUPFAM" id="SSF102405">
    <property type="entry name" value="MCP/YpsA-like"/>
    <property type="match status" value="1"/>
</dbReference>
<name>A0ABU7K662_9ACTN</name>
<dbReference type="Gene3D" id="3.40.50.450">
    <property type="match status" value="1"/>
</dbReference>
<dbReference type="InterPro" id="IPR057666">
    <property type="entry name" value="DrpA_SLOG"/>
</dbReference>
<dbReference type="RefSeq" id="WP_330091540.1">
    <property type="nucleotide sequence ID" value="NZ_JAUZMY010000009.1"/>
</dbReference>
<evidence type="ECO:0000256" key="1">
    <source>
        <dbReference type="ARBA" id="ARBA00006525"/>
    </source>
</evidence>
<organism evidence="3 4">
    <name type="scientific">Nocardiopsis codii</name>
    <dbReference type="NCBI Taxonomy" id="3065942"/>
    <lineage>
        <taxon>Bacteria</taxon>
        <taxon>Bacillati</taxon>
        <taxon>Actinomycetota</taxon>
        <taxon>Actinomycetes</taxon>
        <taxon>Streptosporangiales</taxon>
        <taxon>Nocardiopsidaceae</taxon>
        <taxon>Nocardiopsis</taxon>
    </lineage>
</organism>
<keyword evidence="4" id="KW-1185">Reference proteome</keyword>
<dbReference type="PANTHER" id="PTHR43022:SF1">
    <property type="entry name" value="PROTEIN SMF"/>
    <property type="match status" value="1"/>
</dbReference>
<sequence length="403" mass="41475">MSVRDGEDEAEARARACLTAVAPPGDLWLGAMLAEHGAAGVWSGLVAGEPPPAVPLEEDEDPSPEVWDRLRRRWEGWSSAAARVDPDALLGESAAAGIRFVAPGDPEWPGRLDGLDLPGGRRSHGLWVRGGGDLRNLCLRSVAVVGARSATAYGGHVAAEMAYELAEQAVVVVSGGAYGIDGAAHRAAHANGSTVVVLACGLDVDYPRGHAGMFADIARTGVLVSERPVGATPRAKDFLIRNRLIAALTPGTVVVEAGRRSGALNTASHAVELHRVLMAVPGPVTSAMSVGCHVLLRDWQAGCVTCADDVVAQIGAAGELPPASGPLRVSAHLDAESARVLDAVPRSGAGPAVIAVESGTSLDTAMRALGLLAAAGLVERCRSGWRLPQRRGEAAAGWTEGHG</sequence>
<gene>
    <name evidence="3" type="ORF">Q8791_10960</name>
</gene>
<dbReference type="Pfam" id="PF02481">
    <property type="entry name" value="DNA_processg_A"/>
    <property type="match status" value="1"/>
</dbReference>
<evidence type="ECO:0000313" key="4">
    <source>
        <dbReference type="Proteomes" id="UP001356095"/>
    </source>
</evidence>
<comment type="caution">
    <text evidence="3">The sequence shown here is derived from an EMBL/GenBank/DDBJ whole genome shotgun (WGS) entry which is preliminary data.</text>
</comment>
<dbReference type="EMBL" id="JAUZMY010000009">
    <property type="protein sequence ID" value="MEE2037740.1"/>
    <property type="molecule type" value="Genomic_DNA"/>
</dbReference>